<keyword evidence="2 3" id="KW-0687">Ribonucleoprotein</keyword>
<dbReference type="PANTHER" id="PTHR12919:SF20">
    <property type="entry name" value="SMALL RIBOSOMAL SUBUNIT PROTEIN BS16M"/>
    <property type="match status" value="1"/>
</dbReference>
<accession>A0A2M6WZP0</accession>
<dbReference type="AlphaFoldDB" id="A0A2M6WZP0"/>
<evidence type="ECO:0000313" key="5">
    <source>
        <dbReference type="Proteomes" id="UP000230731"/>
    </source>
</evidence>
<dbReference type="GO" id="GO:0015935">
    <property type="term" value="C:small ribosomal subunit"/>
    <property type="evidence" value="ECO:0007669"/>
    <property type="project" value="TreeGrafter"/>
</dbReference>
<dbReference type="SUPFAM" id="SSF54565">
    <property type="entry name" value="Ribosomal protein S16"/>
    <property type="match status" value="1"/>
</dbReference>
<name>A0A2M6WZP0_9BACT</name>
<dbReference type="Pfam" id="PF00886">
    <property type="entry name" value="Ribosomal_S16"/>
    <property type="match status" value="1"/>
</dbReference>
<protein>
    <recommendedName>
        <fullName evidence="3">Small ribosomal subunit protein bS16</fullName>
    </recommendedName>
</protein>
<dbReference type="HAMAP" id="MF_00385">
    <property type="entry name" value="Ribosomal_bS16"/>
    <property type="match status" value="1"/>
</dbReference>
<proteinExistence type="inferred from homology"/>
<evidence type="ECO:0000313" key="4">
    <source>
        <dbReference type="EMBL" id="PIT98224.1"/>
    </source>
</evidence>
<evidence type="ECO:0000256" key="1">
    <source>
        <dbReference type="ARBA" id="ARBA00022980"/>
    </source>
</evidence>
<reference evidence="5" key="1">
    <citation type="submission" date="2017-09" db="EMBL/GenBank/DDBJ databases">
        <title>Depth-based differentiation of microbial function through sediment-hosted aquifers and enrichment of novel symbionts in the deep terrestrial subsurface.</title>
        <authorList>
            <person name="Probst A.J."/>
            <person name="Ladd B."/>
            <person name="Jarett J.K."/>
            <person name="Geller-Mcgrath D.E."/>
            <person name="Sieber C.M.K."/>
            <person name="Emerson J.B."/>
            <person name="Anantharaman K."/>
            <person name="Thomas B.C."/>
            <person name="Malmstrom R."/>
            <person name="Stieglmeier M."/>
            <person name="Klingl A."/>
            <person name="Woyke T."/>
            <person name="Ryan C.M."/>
            <person name="Banfield J.F."/>
        </authorList>
    </citation>
    <scope>NUCLEOTIDE SEQUENCE [LARGE SCALE GENOMIC DNA]</scope>
</reference>
<dbReference type="NCBIfam" id="TIGR00002">
    <property type="entry name" value="S16"/>
    <property type="match status" value="1"/>
</dbReference>
<dbReference type="InterPro" id="IPR023803">
    <property type="entry name" value="Ribosomal_bS16_dom_sf"/>
</dbReference>
<dbReference type="Gene3D" id="3.30.1320.10">
    <property type="match status" value="1"/>
</dbReference>
<dbReference type="GO" id="GO:0003735">
    <property type="term" value="F:structural constituent of ribosome"/>
    <property type="evidence" value="ECO:0007669"/>
    <property type="project" value="InterPro"/>
</dbReference>
<dbReference type="Proteomes" id="UP000230731">
    <property type="component" value="Unassembled WGS sequence"/>
</dbReference>
<comment type="similarity">
    <text evidence="3">Belongs to the bacterial ribosomal protein bS16 family.</text>
</comment>
<dbReference type="EMBL" id="PEZP01000022">
    <property type="protein sequence ID" value="PIT98224.1"/>
    <property type="molecule type" value="Genomic_DNA"/>
</dbReference>
<dbReference type="InterPro" id="IPR000307">
    <property type="entry name" value="Ribosomal_bS16"/>
</dbReference>
<keyword evidence="1 3" id="KW-0689">Ribosomal protein</keyword>
<dbReference type="PANTHER" id="PTHR12919">
    <property type="entry name" value="30S RIBOSOMAL PROTEIN S16"/>
    <property type="match status" value="1"/>
</dbReference>
<evidence type="ECO:0000256" key="3">
    <source>
        <dbReference type="HAMAP-Rule" id="MF_00385"/>
    </source>
</evidence>
<dbReference type="GO" id="GO:0005737">
    <property type="term" value="C:cytoplasm"/>
    <property type="evidence" value="ECO:0007669"/>
    <property type="project" value="UniProtKB-ARBA"/>
</dbReference>
<comment type="caution">
    <text evidence="4">The sequence shown here is derived from an EMBL/GenBank/DDBJ whole genome shotgun (WGS) entry which is preliminary data.</text>
</comment>
<dbReference type="GO" id="GO:0006412">
    <property type="term" value="P:translation"/>
    <property type="evidence" value="ECO:0007669"/>
    <property type="project" value="UniProtKB-UniRule"/>
</dbReference>
<gene>
    <name evidence="3 4" type="primary">rpsP</name>
    <name evidence="4" type="ORF">COT71_01850</name>
</gene>
<organism evidence="4 5">
    <name type="scientific">Candidatus Andersenbacteria bacterium CG10_big_fil_rev_8_21_14_0_10_54_11</name>
    <dbReference type="NCBI Taxonomy" id="1974485"/>
    <lineage>
        <taxon>Bacteria</taxon>
        <taxon>Candidatus Anderseniibacteriota</taxon>
    </lineage>
</organism>
<evidence type="ECO:0000256" key="2">
    <source>
        <dbReference type="ARBA" id="ARBA00023274"/>
    </source>
</evidence>
<sequence>MLRLRLQRRGKTGYATYRVVVADQHAPIKGKFIADVGHYNPHTDAFVVDTGAVKSWLDKGVQPSATVNNLLVEHKVIAGDKVTSWKPKKKKEAAA</sequence>